<feature type="transmembrane region" description="Helical" evidence="1">
    <location>
        <begin position="182"/>
        <end position="201"/>
    </location>
</feature>
<accession>A0A368SZ87</accession>
<keyword evidence="1" id="KW-0812">Transmembrane</keyword>
<dbReference type="SUPFAM" id="SSF103473">
    <property type="entry name" value="MFS general substrate transporter"/>
    <property type="match status" value="1"/>
</dbReference>
<evidence type="ECO:0000256" key="1">
    <source>
        <dbReference type="SAM" id="Phobius"/>
    </source>
</evidence>
<gene>
    <name evidence="2" type="ORF">DEF24_23930</name>
</gene>
<evidence type="ECO:0000313" key="3">
    <source>
        <dbReference type="Proteomes" id="UP000253318"/>
    </source>
</evidence>
<keyword evidence="1" id="KW-0472">Membrane</keyword>
<dbReference type="Proteomes" id="UP000253318">
    <property type="component" value="Unassembled WGS sequence"/>
</dbReference>
<dbReference type="GO" id="GO:0005886">
    <property type="term" value="C:plasma membrane"/>
    <property type="evidence" value="ECO:0007669"/>
    <property type="project" value="TreeGrafter"/>
</dbReference>
<feature type="transmembrane region" description="Helical" evidence="1">
    <location>
        <begin position="348"/>
        <end position="367"/>
    </location>
</feature>
<evidence type="ECO:0000313" key="2">
    <source>
        <dbReference type="EMBL" id="RCV50712.1"/>
    </source>
</evidence>
<comment type="caution">
    <text evidence="2">The sequence shown here is derived from an EMBL/GenBank/DDBJ whole genome shotgun (WGS) entry which is preliminary data.</text>
</comment>
<dbReference type="Gene3D" id="1.20.1250.20">
    <property type="entry name" value="MFS general substrate transporter like domains"/>
    <property type="match status" value="2"/>
</dbReference>
<name>A0A368SZ87_9ACTN</name>
<dbReference type="EMBL" id="QEIN01000273">
    <property type="protein sequence ID" value="RCV50712.1"/>
    <property type="molecule type" value="Genomic_DNA"/>
</dbReference>
<reference evidence="2 3" key="1">
    <citation type="submission" date="2018-04" db="EMBL/GenBank/DDBJ databases">
        <title>Novel actinobacteria from marine sediment.</title>
        <authorList>
            <person name="Ng Z.Y."/>
            <person name="Tan G.Y.A."/>
        </authorList>
    </citation>
    <scope>NUCLEOTIDE SEQUENCE [LARGE SCALE GENOMIC DNA]</scope>
    <source>
        <strain evidence="2 3">TPS81</strain>
    </source>
</reference>
<dbReference type="Pfam" id="PF07690">
    <property type="entry name" value="MFS_1"/>
    <property type="match status" value="1"/>
</dbReference>
<protein>
    <submittedName>
        <fullName evidence="2">MFS transporter</fullName>
    </submittedName>
</protein>
<dbReference type="GO" id="GO:0022857">
    <property type="term" value="F:transmembrane transporter activity"/>
    <property type="evidence" value="ECO:0007669"/>
    <property type="project" value="InterPro"/>
</dbReference>
<dbReference type="InterPro" id="IPR011701">
    <property type="entry name" value="MFS"/>
</dbReference>
<sequence length="406" mass="40409">MAWNRHLVAFYRKRDRRGSLHDHGVPKNRSVPLLAVGHSCVDFYQGAVPALVPFLVAERSLDYAAAAGIVLAASLLSSVVQPLFGALTDRWPLPWLLPVSTAVAGAGIALSGVGASYPAALAAVALSGVGVAAYHPEAARAARRASRGSHTAMGWFSLGGNIGFAAAPLVVTPVVAMGGLQASPLLALPAAAGALLSAAAVRADRGASADAARTGPAAAADDVRSFVRLSLAVVLRSIVFTGLSSFIALHAAQRTGGGETAGAVALFILFAGGAAGTVLGGAAAARWGRVRCVRWSYLAAVPAVAGVVLAPGPAVFVFAALVAVALYIPFSLQVTLGQDYLPTRVGTAGGVTLGLTVSIGGIGGPVIGAAADAASLTAALAPLAVLPALGWLLVRGLPEPAAGSGR</sequence>
<dbReference type="InterPro" id="IPR036259">
    <property type="entry name" value="MFS_trans_sf"/>
</dbReference>
<dbReference type="PANTHER" id="PTHR43129">
    <property type="entry name" value="FOSMIDOMYCIN RESISTANCE PROTEIN"/>
    <property type="match status" value="1"/>
</dbReference>
<feature type="transmembrane region" description="Helical" evidence="1">
    <location>
        <begin position="116"/>
        <end position="134"/>
    </location>
</feature>
<feature type="transmembrane region" description="Helical" evidence="1">
    <location>
        <begin position="155"/>
        <end position="176"/>
    </location>
</feature>
<feature type="transmembrane region" description="Helical" evidence="1">
    <location>
        <begin position="63"/>
        <end position="84"/>
    </location>
</feature>
<proteinExistence type="predicted"/>
<feature type="transmembrane region" description="Helical" evidence="1">
    <location>
        <begin position="264"/>
        <end position="285"/>
    </location>
</feature>
<feature type="transmembrane region" description="Helical" evidence="1">
    <location>
        <begin position="233"/>
        <end position="252"/>
    </location>
</feature>
<keyword evidence="3" id="KW-1185">Reference proteome</keyword>
<feature type="transmembrane region" description="Helical" evidence="1">
    <location>
        <begin position="374"/>
        <end position="394"/>
    </location>
</feature>
<dbReference type="PANTHER" id="PTHR43129:SF1">
    <property type="entry name" value="FOSMIDOMYCIN RESISTANCE PROTEIN"/>
    <property type="match status" value="1"/>
</dbReference>
<organism evidence="2 3">
    <name type="scientific">Marinitenerispora sediminis</name>
    <dbReference type="NCBI Taxonomy" id="1931232"/>
    <lineage>
        <taxon>Bacteria</taxon>
        <taxon>Bacillati</taxon>
        <taxon>Actinomycetota</taxon>
        <taxon>Actinomycetes</taxon>
        <taxon>Streptosporangiales</taxon>
        <taxon>Nocardiopsidaceae</taxon>
        <taxon>Marinitenerispora</taxon>
    </lineage>
</organism>
<dbReference type="CDD" id="cd17478">
    <property type="entry name" value="MFS_FsR"/>
    <property type="match status" value="1"/>
</dbReference>
<dbReference type="OrthoDB" id="9770492at2"/>
<dbReference type="AlphaFoldDB" id="A0A368SZ87"/>
<feature type="transmembrane region" description="Helical" evidence="1">
    <location>
        <begin position="297"/>
        <end position="328"/>
    </location>
</feature>
<keyword evidence="1" id="KW-1133">Transmembrane helix</keyword>